<sequence length="176" mass="19214">MNKLPFCKCGCGKRVTKDGNKFILGHNNKKGNKDSSSKNTHSRFQAGNKHGKGRPCGSKNKVTIAAENLFEEESGAIARQAIEMALNGHPQMIKMIMERVVPIKKSSPVKLEGMPIVDTVKAAGEAAEFILQSIASGKISPLDGEILSRVLDKRLHALQITEIERELKALKEKLAV</sequence>
<dbReference type="RefSeq" id="WP_267928491.1">
    <property type="nucleotide sequence ID" value="NZ_AP024233.1"/>
</dbReference>
<organism evidence="2 3">
    <name type="scientific">Desulfolithobacter dissulfuricans</name>
    <dbReference type="NCBI Taxonomy" id="2795293"/>
    <lineage>
        <taxon>Bacteria</taxon>
        <taxon>Pseudomonadati</taxon>
        <taxon>Thermodesulfobacteriota</taxon>
        <taxon>Desulfobulbia</taxon>
        <taxon>Desulfobulbales</taxon>
        <taxon>Desulfobulbaceae</taxon>
        <taxon>Desulfolithobacter</taxon>
    </lineage>
</organism>
<evidence type="ECO:0000313" key="3">
    <source>
        <dbReference type="Proteomes" id="UP001063350"/>
    </source>
</evidence>
<gene>
    <name evidence="2" type="ORF">GF1_09630</name>
</gene>
<feature type="region of interest" description="Disordered" evidence="1">
    <location>
        <begin position="22"/>
        <end position="58"/>
    </location>
</feature>
<dbReference type="Proteomes" id="UP001063350">
    <property type="component" value="Chromosome"/>
</dbReference>
<evidence type="ECO:0008006" key="4">
    <source>
        <dbReference type="Google" id="ProtNLM"/>
    </source>
</evidence>
<dbReference type="KEGG" id="ddu:GF1_09630"/>
<name>A0A915U516_9BACT</name>
<evidence type="ECO:0000313" key="2">
    <source>
        <dbReference type="EMBL" id="BCO08587.1"/>
    </source>
</evidence>
<evidence type="ECO:0000256" key="1">
    <source>
        <dbReference type="SAM" id="MobiDB-lite"/>
    </source>
</evidence>
<dbReference type="EMBL" id="AP024233">
    <property type="protein sequence ID" value="BCO08587.1"/>
    <property type="molecule type" value="Genomic_DNA"/>
</dbReference>
<protein>
    <recommendedName>
        <fullName evidence="4">DUF5681 domain-containing protein</fullName>
    </recommendedName>
</protein>
<keyword evidence="3" id="KW-1185">Reference proteome</keyword>
<accession>A0A915U516</accession>
<dbReference type="AlphaFoldDB" id="A0A915U516"/>
<reference evidence="2" key="1">
    <citation type="submission" date="2020-12" db="EMBL/GenBank/DDBJ databases">
        <title>Desulfobium dissulfuricans gen. nov., sp. nov., a novel mesophilic, sulfate-reducing bacterium isolated from a deep-sea hydrothermal vent.</title>
        <authorList>
            <person name="Hashimoto Y."/>
            <person name="Tame A."/>
            <person name="Sawayama S."/>
            <person name="Miyazaki J."/>
            <person name="Takai K."/>
            <person name="Nakagawa S."/>
        </authorList>
    </citation>
    <scope>NUCLEOTIDE SEQUENCE</scope>
    <source>
        <strain evidence="2">GF1</strain>
    </source>
</reference>
<proteinExistence type="predicted"/>